<dbReference type="InterPro" id="IPR036397">
    <property type="entry name" value="RNaseH_sf"/>
</dbReference>
<evidence type="ECO:0000256" key="1">
    <source>
        <dbReference type="SAM" id="MobiDB-lite"/>
    </source>
</evidence>
<organism evidence="3 4">
    <name type="scientific">Knipowitschia caucasica</name>
    <name type="common">Caucasian dwarf goby</name>
    <name type="synonym">Pomatoschistus caucasicus</name>
    <dbReference type="NCBI Taxonomy" id="637954"/>
    <lineage>
        <taxon>Eukaryota</taxon>
        <taxon>Metazoa</taxon>
        <taxon>Chordata</taxon>
        <taxon>Craniata</taxon>
        <taxon>Vertebrata</taxon>
        <taxon>Euteleostomi</taxon>
        <taxon>Actinopterygii</taxon>
        <taxon>Neopterygii</taxon>
        <taxon>Teleostei</taxon>
        <taxon>Neoteleostei</taxon>
        <taxon>Acanthomorphata</taxon>
        <taxon>Gobiaria</taxon>
        <taxon>Gobiiformes</taxon>
        <taxon>Gobioidei</taxon>
        <taxon>Gobiidae</taxon>
        <taxon>Gobiinae</taxon>
        <taxon>Knipowitschia</taxon>
    </lineage>
</organism>
<dbReference type="EMBL" id="OZ035829">
    <property type="protein sequence ID" value="CAL1611712.1"/>
    <property type="molecule type" value="Genomic_DNA"/>
</dbReference>
<evidence type="ECO:0000313" key="4">
    <source>
        <dbReference type="Proteomes" id="UP001497482"/>
    </source>
</evidence>
<sequence length="165" mass="18949">MAAHTERKLEKPSHHTLSSHKRKMESTEYWKQDKWSKDLLKWLNLQVCCEHYNSPVGRTANIYTDSAYAYRTLTISIPGWIRNGFKLINGLPVKHEVFVRHLIDAVNLPSKLAIMKCRAHTQGEDMISKGNQAADQQPAAQKRQLYDSSHGTMVASKYERNGIQK</sequence>
<keyword evidence="4" id="KW-1185">Reference proteome</keyword>
<dbReference type="Gene3D" id="3.30.420.10">
    <property type="entry name" value="Ribonuclease H-like superfamily/Ribonuclease H"/>
    <property type="match status" value="1"/>
</dbReference>
<dbReference type="PROSITE" id="PS50879">
    <property type="entry name" value="RNASE_H_1"/>
    <property type="match status" value="1"/>
</dbReference>
<name>A0AAV2MEB8_KNICA</name>
<reference evidence="3 4" key="1">
    <citation type="submission" date="2024-04" db="EMBL/GenBank/DDBJ databases">
        <authorList>
            <person name="Waldvogel A.-M."/>
            <person name="Schoenle A."/>
        </authorList>
    </citation>
    <scope>NUCLEOTIDE SEQUENCE [LARGE SCALE GENOMIC DNA]</scope>
</reference>
<dbReference type="InterPro" id="IPR012337">
    <property type="entry name" value="RNaseH-like_sf"/>
</dbReference>
<dbReference type="InterPro" id="IPR002156">
    <property type="entry name" value="RNaseH_domain"/>
</dbReference>
<feature type="region of interest" description="Disordered" evidence="1">
    <location>
        <begin position="1"/>
        <end position="22"/>
    </location>
</feature>
<evidence type="ECO:0000259" key="2">
    <source>
        <dbReference type="PROSITE" id="PS50879"/>
    </source>
</evidence>
<feature type="domain" description="RNase H type-1" evidence="2">
    <location>
        <begin position="1"/>
        <end position="143"/>
    </location>
</feature>
<dbReference type="GO" id="GO:0004523">
    <property type="term" value="F:RNA-DNA hybrid ribonuclease activity"/>
    <property type="evidence" value="ECO:0007669"/>
    <property type="project" value="InterPro"/>
</dbReference>
<protein>
    <recommendedName>
        <fullName evidence="2">RNase H type-1 domain-containing protein</fullName>
    </recommendedName>
</protein>
<feature type="region of interest" description="Disordered" evidence="1">
    <location>
        <begin position="128"/>
        <end position="147"/>
    </location>
</feature>
<dbReference type="GO" id="GO:0003676">
    <property type="term" value="F:nucleic acid binding"/>
    <property type="evidence" value="ECO:0007669"/>
    <property type="project" value="InterPro"/>
</dbReference>
<gene>
    <name evidence="3" type="ORF">KC01_LOCUS38103</name>
</gene>
<feature type="compositionally biased region" description="Polar residues" evidence="1">
    <location>
        <begin position="129"/>
        <end position="139"/>
    </location>
</feature>
<dbReference type="SUPFAM" id="SSF53098">
    <property type="entry name" value="Ribonuclease H-like"/>
    <property type="match status" value="1"/>
</dbReference>
<proteinExistence type="predicted"/>
<feature type="compositionally biased region" description="Basic and acidic residues" evidence="1">
    <location>
        <begin position="1"/>
        <end position="13"/>
    </location>
</feature>
<evidence type="ECO:0000313" key="3">
    <source>
        <dbReference type="EMBL" id="CAL1611712.1"/>
    </source>
</evidence>
<dbReference type="Pfam" id="PF00075">
    <property type="entry name" value="RNase_H"/>
    <property type="match status" value="1"/>
</dbReference>
<dbReference type="AlphaFoldDB" id="A0AAV2MEB8"/>
<dbReference type="Proteomes" id="UP001497482">
    <property type="component" value="Chromosome 7"/>
</dbReference>
<accession>A0AAV2MEB8</accession>